<dbReference type="GeneID" id="8827129"/>
<sequence>MLKKTKILLAIVLLILLVVGGSGYYLAGHHSVEKTHLEIKDISMGEKVARYHNINSAYQNRLKSDYDGIFNYWENLWESHHIYNFTENLEYQGIKYANISVSIYPKTLDESYHSFLVNITYHGFRGNLTKFTEDYVGYNLPEVQTQKYDADISLSLDVDKSSSVISLDRNSTINYTTWLKNDGVYYASPNSFVCLFGPWDNLTYNITTNAKNLRIYSSAYILFNYINVSYLLDYAHIPLKFGFWIRDGKNVLDFSTIVNLEIIPQEDIPSLPTPNVNIAKIGEREVKLEIQPPYNYTNIYVFWMDGSYTITKSKVVWHNYTKPGKYPVMVFYSYNGSGKIPVEVPVRPNANSYKTCYVPFKGLELSYIWNDLGNVEVSIE</sequence>
<dbReference type="KEGG" id="abi:Aboo_0190"/>
<gene>
    <name evidence="1" type="ordered locus">Aboo_0190</name>
</gene>
<reference evidence="1" key="1">
    <citation type="submission" date="2010-02" db="EMBL/GenBank/DDBJ databases">
        <title>Complete sequence of Aciduliprofundum boonei T469.</title>
        <authorList>
            <consortium name="US DOE Joint Genome Institute"/>
            <person name="Lucas S."/>
            <person name="Copeland A."/>
            <person name="Lapidus A."/>
            <person name="Cheng J.-F."/>
            <person name="Bruce D."/>
            <person name="Goodwin L."/>
            <person name="Pitluck S."/>
            <person name="Saunders E."/>
            <person name="Detter J.C."/>
            <person name="Han C."/>
            <person name="Tapia R."/>
            <person name="Land M."/>
            <person name="Hauser L."/>
            <person name="Kyrpides N."/>
            <person name="Mikhailova N."/>
            <person name="Flores G."/>
            <person name="Reysenbach A.-L."/>
            <person name="Woyke T."/>
        </authorList>
    </citation>
    <scope>NUCLEOTIDE SEQUENCE</scope>
    <source>
        <strain evidence="1">T469</strain>
    </source>
</reference>
<accession>B5IHI3</accession>
<name>B5IHI3_ACIB4</name>
<dbReference type="Proteomes" id="UP000001400">
    <property type="component" value="Chromosome"/>
</dbReference>
<evidence type="ECO:0000313" key="2">
    <source>
        <dbReference type="Proteomes" id="UP000001400"/>
    </source>
</evidence>
<protein>
    <submittedName>
        <fullName evidence="1">Uncharacterized protein</fullName>
    </submittedName>
</protein>
<proteinExistence type="predicted"/>
<dbReference type="EMBL" id="CP001941">
    <property type="protein sequence ID" value="ADD08002.1"/>
    <property type="molecule type" value="Genomic_DNA"/>
</dbReference>
<dbReference type="HOGENOM" id="CLU_726845_0_0_2"/>
<organism evidence="1 2">
    <name type="scientific">Aciduliprofundum boonei (strain DSM 19572 / T469)</name>
    <dbReference type="NCBI Taxonomy" id="439481"/>
    <lineage>
        <taxon>Archaea</taxon>
        <taxon>Methanobacteriati</taxon>
        <taxon>Thermoplasmatota</taxon>
        <taxon>DHVE2 group</taxon>
        <taxon>Candidatus Aciduliprofundum</taxon>
    </lineage>
</organism>
<keyword evidence="2" id="KW-1185">Reference proteome</keyword>
<dbReference type="STRING" id="439481.Aboo_0190"/>
<evidence type="ECO:0000313" key="1">
    <source>
        <dbReference type="EMBL" id="ADD08002.1"/>
    </source>
</evidence>
<dbReference type="AlphaFoldDB" id="B5IHI3"/>
<dbReference type="RefSeq" id="WP_008086711.1">
    <property type="nucleotide sequence ID" value="NC_013926.1"/>
</dbReference>